<organism evidence="4 5">
    <name type="scientific">Thalassotalea euphylliae</name>
    <dbReference type="NCBI Taxonomy" id="1655234"/>
    <lineage>
        <taxon>Bacteria</taxon>
        <taxon>Pseudomonadati</taxon>
        <taxon>Pseudomonadota</taxon>
        <taxon>Gammaproteobacteria</taxon>
        <taxon>Alteromonadales</taxon>
        <taxon>Colwelliaceae</taxon>
        <taxon>Thalassotalea</taxon>
    </lineage>
</organism>
<evidence type="ECO:0000256" key="1">
    <source>
        <dbReference type="ARBA" id="ARBA00023211"/>
    </source>
</evidence>
<dbReference type="InterPro" id="IPR013651">
    <property type="entry name" value="ATP-grasp_RimK-type"/>
</dbReference>
<dbReference type="Pfam" id="PF08443">
    <property type="entry name" value="RimK"/>
    <property type="match status" value="1"/>
</dbReference>
<dbReference type="GO" id="GO:0005737">
    <property type="term" value="C:cytoplasm"/>
    <property type="evidence" value="ECO:0007669"/>
    <property type="project" value="TreeGrafter"/>
</dbReference>
<sequence length="600" mass="65541">MAFGIRQPTLYGNICCNPCPPEVIAFVTNVIDNGLKLRHPQSPLSNQQPASQHNQQHNFIAFILRRIITIQQQHQVPVFDEYIIGEHISEQSLNPQVSVALPYKCPQTTLSLLNWFSFVVNYLAEHYQIFSKMLLPDILPYLKSAEDSLETIRSQLNTLQLAGMNTFKFLKAANQLKVPVTPYTANIFQLGIGKNSCLLDSSYTDKTSVIGASIAKSKMQTALLLAKAGLPTSNSTPVASELDVENYCKAHSFPVVVKPDNLDQGQGVFAYLTTEQDAIKAYVKASKLSKNIIMQQHVFGNDYRLTVFQNKVIKVVKRNAAGIIGDGHSSIACLVAKAQQTTFAQGVFRTTGKALISLDEEALDLIAAQGYKADSILPDSEFIMLRRKSNMSTGGTVELVDLNKVHPDNIQLAINAATLANLDLAGIDLIIGNIEQSWLDIPSTICELNAQPQIGDTVTPTIYKDILKAMLNDMPNSPIHLLICGEVESEIANALDNELPPSSASHAVVSKAGIQIDGTMVTSTFTNNFDALIAAVCMKNIASAVCVMTIDEVITLGLPIPHFERITVLVPDSSKTAEYNNKLSKLCRAHCDTFLVKVVA</sequence>
<dbReference type="GO" id="GO:0009432">
    <property type="term" value="P:SOS response"/>
    <property type="evidence" value="ECO:0007669"/>
    <property type="project" value="TreeGrafter"/>
</dbReference>
<dbReference type="GO" id="GO:0046872">
    <property type="term" value="F:metal ion binding"/>
    <property type="evidence" value="ECO:0007669"/>
    <property type="project" value="InterPro"/>
</dbReference>
<dbReference type="Proteomes" id="UP000256478">
    <property type="component" value="Unassembled WGS sequence"/>
</dbReference>
<keyword evidence="2" id="KW-0067">ATP-binding</keyword>
<protein>
    <recommendedName>
        <fullName evidence="3">ATP-grasp domain-containing protein</fullName>
    </recommendedName>
</protein>
<dbReference type="Gene3D" id="3.30.470.20">
    <property type="entry name" value="ATP-grasp fold, B domain"/>
    <property type="match status" value="2"/>
</dbReference>
<keyword evidence="1" id="KW-0464">Manganese</keyword>
<gene>
    <name evidence="4" type="ORF">DXX93_13725</name>
</gene>
<name>A0A3E0TU68_9GAMM</name>
<evidence type="ECO:0000259" key="3">
    <source>
        <dbReference type="PROSITE" id="PS50975"/>
    </source>
</evidence>
<dbReference type="PANTHER" id="PTHR21621:SF0">
    <property type="entry name" value="BETA-CITRYLGLUTAMATE SYNTHASE B-RELATED"/>
    <property type="match status" value="1"/>
</dbReference>
<accession>A0A3E0TU68</accession>
<feature type="domain" description="ATP-grasp" evidence="3">
    <location>
        <begin position="222"/>
        <end position="431"/>
    </location>
</feature>
<evidence type="ECO:0000256" key="2">
    <source>
        <dbReference type="PROSITE-ProRule" id="PRU00409"/>
    </source>
</evidence>
<proteinExistence type="predicted"/>
<dbReference type="InterPro" id="IPR011761">
    <property type="entry name" value="ATP-grasp"/>
</dbReference>
<keyword evidence="2" id="KW-0547">Nucleotide-binding</keyword>
<reference evidence="4 5" key="1">
    <citation type="submission" date="2018-08" db="EMBL/GenBank/DDBJ databases">
        <title>Thalassotalea euphylliae genome.</title>
        <authorList>
            <person name="Summers S."/>
            <person name="Rice S.A."/>
            <person name="Freckelton M.L."/>
            <person name="Nedved B.T."/>
            <person name="Hadfield M.G."/>
        </authorList>
    </citation>
    <scope>NUCLEOTIDE SEQUENCE [LARGE SCALE GENOMIC DNA]</scope>
    <source>
        <strain evidence="4 5">H1</strain>
    </source>
</reference>
<comment type="caution">
    <text evidence="4">The sequence shown here is derived from an EMBL/GenBank/DDBJ whole genome shotgun (WGS) entry which is preliminary data.</text>
</comment>
<dbReference type="EMBL" id="QUOU01000001">
    <property type="protein sequence ID" value="REL27512.1"/>
    <property type="molecule type" value="Genomic_DNA"/>
</dbReference>
<dbReference type="SUPFAM" id="SSF56059">
    <property type="entry name" value="Glutathione synthetase ATP-binding domain-like"/>
    <property type="match status" value="1"/>
</dbReference>
<dbReference type="GO" id="GO:0005524">
    <property type="term" value="F:ATP binding"/>
    <property type="evidence" value="ECO:0007669"/>
    <property type="project" value="UniProtKB-UniRule"/>
</dbReference>
<dbReference type="PANTHER" id="PTHR21621">
    <property type="entry name" value="RIBOSOMAL PROTEIN S6 MODIFICATION PROTEIN"/>
    <property type="match status" value="1"/>
</dbReference>
<evidence type="ECO:0000313" key="4">
    <source>
        <dbReference type="EMBL" id="REL27512.1"/>
    </source>
</evidence>
<dbReference type="PROSITE" id="PS50975">
    <property type="entry name" value="ATP_GRASP"/>
    <property type="match status" value="1"/>
</dbReference>
<evidence type="ECO:0000313" key="5">
    <source>
        <dbReference type="Proteomes" id="UP000256478"/>
    </source>
</evidence>
<dbReference type="GO" id="GO:0018169">
    <property type="term" value="F:ribosomal S6-glutamic acid ligase activity"/>
    <property type="evidence" value="ECO:0007669"/>
    <property type="project" value="TreeGrafter"/>
</dbReference>
<dbReference type="AlphaFoldDB" id="A0A3E0TU68"/>